<feature type="chain" id="PRO_5019806141" description="Secreted protein" evidence="1">
    <location>
        <begin position="17"/>
        <end position="73"/>
    </location>
</feature>
<organism evidence="2 3">
    <name type="scientific">Cuscuta campestris</name>
    <dbReference type="NCBI Taxonomy" id="132261"/>
    <lineage>
        <taxon>Eukaryota</taxon>
        <taxon>Viridiplantae</taxon>
        <taxon>Streptophyta</taxon>
        <taxon>Embryophyta</taxon>
        <taxon>Tracheophyta</taxon>
        <taxon>Spermatophyta</taxon>
        <taxon>Magnoliopsida</taxon>
        <taxon>eudicotyledons</taxon>
        <taxon>Gunneridae</taxon>
        <taxon>Pentapetalae</taxon>
        <taxon>asterids</taxon>
        <taxon>lamiids</taxon>
        <taxon>Solanales</taxon>
        <taxon>Convolvulaceae</taxon>
        <taxon>Cuscuteae</taxon>
        <taxon>Cuscuta</taxon>
        <taxon>Cuscuta subgen. Grammica</taxon>
        <taxon>Cuscuta sect. Cleistogrammica</taxon>
    </lineage>
</organism>
<keyword evidence="3" id="KW-1185">Reference proteome</keyword>
<evidence type="ECO:0008006" key="4">
    <source>
        <dbReference type="Google" id="ProtNLM"/>
    </source>
</evidence>
<dbReference type="EMBL" id="OOIL02002044">
    <property type="protein sequence ID" value="VFQ80003.1"/>
    <property type="molecule type" value="Genomic_DNA"/>
</dbReference>
<keyword evidence="1" id="KW-0732">Signal</keyword>
<gene>
    <name evidence="2" type="ORF">CCAM_LOCUS21779</name>
</gene>
<protein>
    <recommendedName>
        <fullName evidence="4">Secreted protein</fullName>
    </recommendedName>
</protein>
<proteinExistence type="predicted"/>
<accession>A0A484LTZ9</accession>
<reference evidence="2 3" key="1">
    <citation type="submission" date="2018-04" db="EMBL/GenBank/DDBJ databases">
        <authorList>
            <person name="Vogel A."/>
        </authorList>
    </citation>
    <scope>NUCLEOTIDE SEQUENCE [LARGE SCALE GENOMIC DNA]</scope>
</reference>
<dbReference type="Proteomes" id="UP000595140">
    <property type="component" value="Unassembled WGS sequence"/>
</dbReference>
<name>A0A484LTZ9_9ASTE</name>
<evidence type="ECO:0000313" key="3">
    <source>
        <dbReference type="Proteomes" id="UP000595140"/>
    </source>
</evidence>
<evidence type="ECO:0000313" key="2">
    <source>
        <dbReference type="EMBL" id="VFQ80003.1"/>
    </source>
</evidence>
<sequence length="73" mass="7868">MLFAVCNAFFWVCAEAFGKIWSVGFSDNHCGSVCVPGFNPVKIWCCGKEEALSSVLGLTWGGVNALGSWVHPE</sequence>
<evidence type="ECO:0000256" key="1">
    <source>
        <dbReference type="SAM" id="SignalP"/>
    </source>
</evidence>
<dbReference type="OrthoDB" id="5860827at2759"/>
<dbReference type="AlphaFoldDB" id="A0A484LTZ9"/>
<feature type="signal peptide" evidence="1">
    <location>
        <begin position="1"/>
        <end position="16"/>
    </location>
</feature>